<name>A0A9N9J2K9_9GLOM</name>
<gene>
    <name evidence="3" type="ORF">CPELLU_LOCUS15189</name>
</gene>
<reference evidence="3" key="1">
    <citation type="submission" date="2021-06" db="EMBL/GenBank/DDBJ databases">
        <authorList>
            <person name="Kallberg Y."/>
            <person name="Tangrot J."/>
            <person name="Rosling A."/>
        </authorList>
    </citation>
    <scope>NUCLEOTIDE SEQUENCE</scope>
    <source>
        <strain evidence="3">FL966</strain>
    </source>
</reference>
<accession>A0A9N9J2K9</accession>
<keyword evidence="1" id="KW-0175">Coiled coil</keyword>
<evidence type="ECO:0000256" key="1">
    <source>
        <dbReference type="SAM" id="Coils"/>
    </source>
</evidence>
<feature type="coiled-coil region" evidence="1">
    <location>
        <begin position="168"/>
        <end position="218"/>
    </location>
</feature>
<dbReference type="Proteomes" id="UP000789759">
    <property type="component" value="Unassembled WGS sequence"/>
</dbReference>
<organism evidence="3 4">
    <name type="scientific">Cetraspora pellucida</name>
    <dbReference type="NCBI Taxonomy" id="1433469"/>
    <lineage>
        <taxon>Eukaryota</taxon>
        <taxon>Fungi</taxon>
        <taxon>Fungi incertae sedis</taxon>
        <taxon>Mucoromycota</taxon>
        <taxon>Glomeromycotina</taxon>
        <taxon>Glomeromycetes</taxon>
        <taxon>Diversisporales</taxon>
        <taxon>Gigasporaceae</taxon>
        <taxon>Cetraspora</taxon>
    </lineage>
</organism>
<dbReference type="SUPFAM" id="SSF52980">
    <property type="entry name" value="Restriction endonuclease-like"/>
    <property type="match status" value="1"/>
</dbReference>
<evidence type="ECO:0000313" key="4">
    <source>
        <dbReference type="Proteomes" id="UP000789759"/>
    </source>
</evidence>
<proteinExistence type="predicted"/>
<dbReference type="AlphaFoldDB" id="A0A9N9J2K9"/>
<keyword evidence="4" id="KW-1185">Reference proteome</keyword>
<feature type="non-terminal residue" evidence="3">
    <location>
        <position position="1"/>
    </location>
</feature>
<feature type="domain" description="Restriction endonuclease type IV Mrr" evidence="2">
    <location>
        <begin position="231"/>
        <end position="342"/>
    </location>
</feature>
<protein>
    <submittedName>
        <fullName evidence="3">9916_t:CDS:1</fullName>
    </submittedName>
</protein>
<sequence length="367" mass="43129">KQYNKRNTLVVHIFHKKPIHAKETFFNLSFDGSDVDCHEQVNIDIPSFRKKGYDVDCHEEVNIDIQSLRNFKEYLRTFDANLYMTNLCNLKEIFHKRFFIVEDKSFFEKRLDLIKKICNKYTSDDKDAVGNHNNNLKRPIRVLINDDKGLDYENCTSFKRKKESKTKVRINEQENNQVEMNLENIKLKKELEECKQIIRKLSEKNVEFVCKNKLLEDEINDFGPKDSNYHKGHQFENTISKILINDGIRTNMIRLRRGDGGIDIIATFKGRIILIQCKNVESPISVLDLRSFESSIDPFVGNDILSIIVYNSKKLNHPLTKDAKDWNITSRFNIKITNEREIVNCIKNVNQDNQYGIKKYLLSRVGQ</sequence>
<dbReference type="Pfam" id="PF04471">
    <property type="entry name" value="Mrr_cat"/>
    <property type="match status" value="1"/>
</dbReference>
<dbReference type="Gene3D" id="3.40.1350.10">
    <property type="match status" value="1"/>
</dbReference>
<dbReference type="EMBL" id="CAJVQA010019434">
    <property type="protein sequence ID" value="CAG8759090.1"/>
    <property type="molecule type" value="Genomic_DNA"/>
</dbReference>
<evidence type="ECO:0000259" key="2">
    <source>
        <dbReference type="Pfam" id="PF04471"/>
    </source>
</evidence>
<dbReference type="GO" id="GO:0006302">
    <property type="term" value="P:double-strand break repair"/>
    <property type="evidence" value="ECO:0007669"/>
    <property type="project" value="UniProtKB-ARBA"/>
</dbReference>
<dbReference type="GO" id="GO:0003677">
    <property type="term" value="F:DNA binding"/>
    <property type="evidence" value="ECO:0007669"/>
    <property type="project" value="InterPro"/>
</dbReference>
<dbReference type="OrthoDB" id="2422699at2759"/>
<dbReference type="InterPro" id="IPR011335">
    <property type="entry name" value="Restrct_endonuc-II-like"/>
</dbReference>
<dbReference type="InterPro" id="IPR011856">
    <property type="entry name" value="tRNA_endonuc-like_dom_sf"/>
</dbReference>
<dbReference type="GO" id="GO:0009307">
    <property type="term" value="P:DNA restriction-modification system"/>
    <property type="evidence" value="ECO:0007669"/>
    <property type="project" value="InterPro"/>
</dbReference>
<evidence type="ECO:0000313" key="3">
    <source>
        <dbReference type="EMBL" id="CAG8759090.1"/>
    </source>
</evidence>
<dbReference type="InterPro" id="IPR007560">
    <property type="entry name" value="Restrct_endonuc_IV_Mrr"/>
</dbReference>
<comment type="caution">
    <text evidence="3">The sequence shown here is derived from an EMBL/GenBank/DDBJ whole genome shotgun (WGS) entry which is preliminary data.</text>
</comment>
<dbReference type="GO" id="GO:0004519">
    <property type="term" value="F:endonuclease activity"/>
    <property type="evidence" value="ECO:0007669"/>
    <property type="project" value="InterPro"/>
</dbReference>